<dbReference type="AlphaFoldDB" id="A0A0C2WH48"/>
<organism evidence="2 3">
    <name type="scientific">Amanita muscaria (strain Koide BX008)</name>
    <dbReference type="NCBI Taxonomy" id="946122"/>
    <lineage>
        <taxon>Eukaryota</taxon>
        <taxon>Fungi</taxon>
        <taxon>Dikarya</taxon>
        <taxon>Basidiomycota</taxon>
        <taxon>Agaricomycotina</taxon>
        <taxon>Agaricomycetes</taxon>
        <taxon>Agaricomycetidae</taxon>
        <taxon>Agaricales</taxon>
        <taxon>Pluteineae</taxon>
        <taxon>Amanitaceae</taxon>
        <taxon>Amanita</taxon>
    </lineage>
</organism>
<dbReference type="Proteomes" id="UP000054549">
    <property type="component" value="Unassembled WGS sequence"/>
</dbReference>
<feature type="compositionally biased region" description="Pro residues" evidence="1">
    <location>
        <begin position="207"/>
        <end position="216"/>
    </location>
</feature>
<proteinExistence type="predicted"/>
<feature type="compositionally biased region" description="Polar residues" evidence="1">
    <location>
        <begin position="151"/>
        <end position="170"/>
    </location>
</feature>
<dbReference type="EMBL" id="KN818516">
    <property type="protein sequence ID" value="KIL55438.1"/>
    <property type="molecule type" value="Genomic_DNA"/>
</dbReference>
<gene>
    <name evidence="2" type="ORF">M378DRAFT_17946</name>
</gene>
<evidence type="ECO:0000313" key="2">
    <source>
        <dbReference type="EMBL" id="KIL55438.1"/>
    </source>
</evidence>
<accession>A0A0C2WH48</accession>
<feature type="region of interest" description="Disordered" evidence="1">
    <location>
        <begin position="125"/>
        <end position="216"/>
    </location>
</feature>
<feature type="compositionally biased region" description="Low complexity" evidence="1">
    <location>
        <begin position="181"/>
        <end position="206"/>
    </location>
</feature>
<dbReference type="HOGENOM" id="CLU_090692_0_0_1"/>
<dbReference type="STRING" id="946122.A0A0C2WH48"/>
<name>A0A0C2WH48_AMAMK</name>
<dbReference type="InParanoid" id="A0A0C2WH48"/>
<evidence type="ECO:0000256" key="1">
    <source>
        <dbReference type="SAM" id="MobiDB-lite"/>
    </source>
</evidence>
<protein>
    <submittedName>
        <fullName evidence="2">Uncharacterized protein</fullName>
    </submittedName>
</protein>
<evidence type="ECO:0000313" key="3">
    <source>
        <dbReference type="Proteomes" id="UP000054549"/>
    </source>
</evidence>
<sequence length="216" mass="24257">MLEHGIEHEIYCAMHGASWGRDNDPIFHNPEIQNRAGVNRPFHASIHDRPPPTPRIGIHGDQQDRITRLLNRGASTQRDLENQNQALRNLLRDMETPITAPLNWEETSFLDNIIGQQTQVSIPSSVTTIPPFDSLNPTAPTFIPARPQTPRPSQDSRQPFTEISMNNPQDLSLGAKRHRPTPQYSSSPSHSTTRPPDSSQRTTLSPSYPPPTPRSF</sequence>
<reference evidence="2 3" key="1">
    <citation type="submission" date="2014-04" db="EMBL/GenBank/DDBJ databases">
        <title>Evolutionary Origins and Diversification of the Mycorrhizal Mutualists.</title>
        <authorList>
            <consortium name="DOE Joint Genome Institute"/>
            <consortium name="Mycorrhizal Genomics Consortium"/>
            <person name="Kohler A."/>
            <person name="Kuo A."/>
            <person name="Nagy L.G."/>
            <person name="Floudas D."/>
            <person name="Copeland A."/>
            <person name="Barry K.W."/>
            <person name="Cichocki N."/>
            <person name="Veneault-Fourrey C."/>
            <person name="LaButti K."/>
            <person name="Lindquist E.A."/>
            <person name="Lipzen A."/>
            <person name="Lundell T."/>
            <person name="Morin E."/>
            <person name="Murat C."/>
            <person name="Riley R."/>
            <person name="Ohm R."/>
            <person name="Sun H."/>
            <person name="Tunlid A."/>
            <person name="Henrissat B."/>
            <person name="Grigoriev I.V."/>
            <person name="Hibbett D.S."/>
            <person name="Martin F."/>
        </authorList>
    </citation>
    <scope>NUCLEOTIDE SEQUENCE [LARGE SCALE GENOMIC DNA]</scope>
    <source>
        <strain evidence="2 3">Koide BX008</strain>
    </source>
</reference>
<keyword evidence="3" id="KW-1185">Reference proteome</keyword>